<dbReference type="GO" id="GO:0140662">
    <property type="term" value="F:ATP-dependent protein folding chaperone"/>
    <property type="evidence" value="ECO:0007669"/>
    <property type="project" value="InterPro"/>
</dbReference>
<dbReference type="EMBL" id="JACGCM010002082">
    <property type="protein sequence ID" value="KAF6145243.1"/>
    <property type="molecule type" value="Genomic_DNA"/>
</dbReference>
<dbReference type="InterPro" id="IPR043129">
    <property type="entry name" value="ATPase_NBD"/>
</dbReference>
<dbReference type="PANTHER" id="PTHR45639:SF4">
    <property type="entry name" value="HSC70CB, ISOFORM G"/>
    <property type="match status" value="1"/>
</dbReference>
<dbReference type="Gene3D" id="3.90.640.10">
    <property type="entry name" value="Actin, Chain A, domain 4"/>
    <property type="match status" value="1"/>
</dbReference>
<evidence type="ECO:0000256" key="2">
    <source>
        <dbReference type="ARBA" id="ARBA00022840"/>
    </source>
</evidence>
<evidence type="ECO:0008006" key="5">
    <source>
        <dbReference type="Google" id="ProtNLM"/>
    </source>
</evidence>
<dbReference type="GO" id="GO:0005829">
    <property type="term" value="C:cytosol"/>
    <property type="evidence" value="ECO:0007669"/>
    <property type="project" value="TreeGrafter"/>
</dbReference>
<dbReference type="InterPro" id="IPR013126">
    <property type="entry name" value="Hsp_70_fam"/>
</dbReference>
<dbReference type="SUPFAM" id="SSF53067">
    <property type="entry name" value="Actin-like ATPase domain"/>
    <property type="match status" value="1"/>
</dbReference>
<dbReference type="Proteomes" id="UP000541444">
    <property type="component" value="Unassembled WGS sequence"/>
</dbReference>
<evidence type="ECO:0000313" key="4">
    <source>
        <dbReference type="Proteomes" id="UP000541444"/>
    </source>
</evidence>
<dbReference type="Pfam" id="PF00012">
    <property type="entry name" value="HSP70"/>
    <property type="match status" value="1"/>
</dbReference>
<gene>
    <name evidence="3" type="ORF">GIB67_041438</name>
</gene>
<accession>A0A7J7LRG4</accession>
<keyword evidence="4" id="KW-1185">Reference proteome</keyword>
<name>A0A7J7LRG4_9MAGN</name>
<dbReference type="AlphaFoldDB" id="A0A7J7LRG4"/>
<evidence type="ECO:0000313" key="3">
    <source>
        <dbReference type="EMBL" id="KAF6145243.1"/>
    </source>
</evidence>
<protein>
    <recommendedName>
        <fullName evidence="5">Heat shock protein 70</fullName>
    </recommendedName>
</protein>
<organism evidence="3 4">
    <name type="scientific">Kingdonia uniflora</name>
    <dbReference type="NCBI Taxonomy" id="39325"/>
    <lineage>
        <taxon>Eukaryota</taxon>
        <taxon>Viridiplantae</taxon>
        <taxon>Streptophyta</taxon>
        <taxon>Embryophyta</taxon>
        <taxon>Tracheophyta</taxon>
        <taxon>Spermatophyta</taxon>
        <taxon>Magnoliopsida</taxon>
        <taxon>Ranunculales</taxon>
        <taxon>Circaeasteraceae</taxon>
        <taxon>Kingdonia</taxon>
    </lineage>
</organism>
<dbReference type="GO" id="GO:0005634">
    <property type="term" value="C:nucleus"/>
    <property type="evidence" value="ECO:0007669"/>
    <property type="project" value="TreeGrafter"/>
</dbReference>
<evidence type="ECO:0000256" key="1">
    <source>
        <dbReference type="ARBA" id="ARBA00022741"/>
    </source>
</evidence>
<keyword evidence="2" id="KW-0067">ATP-binding</keyword>
<dbReference type="FunFam" id="3.90.640.10:FF:000004">
    <property type="entry name" value="Heat shock 70 kDa protein 4"/>
    <property type="match status" value="1"/>
</dbReference>
<proteinExistence type="predicted"/>
<dbReference type="Gene3D" id="3.30.420.40">
    <property type="match status" value="1"/>
</dbReference>
<sequence>MDIGHASMQVSIVGFRKGGLTVLAHAFNRSLGERDFDEVLFQHFAAKFKEEYKIDVLQNALASLRLRDSCEKMKRVLSVYREARCNIDSLMDDKDVRGFIKRDKFKKISISILERVKGPLERSLSDAGLTIENIHSVELVGSGSRIHAVIKILTEFFGKLPL</sequence>
<keyword evidence="1" id="KW-0547">Nucleotide-binding</keyword>
<dbReference type="GO" id="GO:0005524">
    <property type="term" value="F:ATP binding"/>
    <property type="evidence" value="ECO:0007669"/>
    <property type="project" value="UniProtKB-KW"/>
</dbReference>
<reference evidence="3 4" key="1">
    <citation type="journal article" date="2020" name="IScience">
        <title>Genome Sequencing of the Endangered Kingdonia uniflora (Circaeasteraceae, Ranunculales) Reveals Potential Mechanisms of Evolutionary Specialization.</title>
        <authorList>
            <person name="Sun Y."/>
            <person name="Deng T."/>
            <person name="Zhang A."/>
            <person name="Moore M.J."/>
            <person name="Landis J.B."/>
            <person name="Lin N."/>
            <person name="Zhang H."/>
            <person name="Zhang X."/>
            <person name="Huang J."/>
            <person name="Zhang X."/>
            <person name="Sun H."/>
            <person name="Wang H."/>
        </authorList>
    </citation>
    <scope>NUCLEOTIDE SEQUENCE [LARGE SCALE GENOMIC DNA]</scope>
    <source>
        <strain evidence="3">TB1705</strain>
        <tissue evidence="3">Leaf</tissue>
    </source>
</reference>
<dbReference type="PANTHER" id="PTHR45639">
    <property type="entry name" value="HSC70CB, ISOFORM G-RELATED"/>
    <property type="match status" value="1"/>
</dbReference>
<dbReference type="OrthoDB" id="1738695at2759"/>
<comment type="caution">
    <text evidence="3">The sequence shown here is derived from an EMBL/GenBank/DDBJ whole genome shotgun (WGS) entry which is preliminary data.</text>
</comment>